<dbReference type="Gene3D" id="3.30.420.150">
    <property type="entry name" value="Exopolyphosphatase. Domain 2"/>
    <property type="match status" value="1"/>
</dbReference>
<dbReference type="EMBL" id="DXDU01000108">
    <property type="protein sequence ID" value="HIY26852.1"/>
    <property type="molecule type" value="Genomic_DNA"/>
</dbReference>
<accession>A0A9D1YDB8</accession>
<evidence type="ECO:0000259" key="3">
    <source>
        <dbReference type="Pfam" id="PF21447"/>
    </source>
</evidence>
<dbReference type="PANTHER" id="PTHR30005:SF0">
    <property type="entry name" value="RETROGRADE REGULATION PROTEIN 2"/>
    <property type="match status" value="1"/>
</dbReference>
<gene>
    <name evidence="4" type="ORF">H9838_06725</name>
</gene>
<dbReference type="Gene3D" id="1.10.3210.10">
    <property type="entry name" value="Hypothetical protein af1432"/>
    <property type="match status" value="1"/>
</dbReference>
<evidence type="ECO:0000313" key="5">
    <source>
        <dbReference type="Proteomes" id="UP000823915"/>
    </source>
</evidence>
<comment type="caution">
    <text evidence="4">The sequence shown here is derived from an EMBL/GenBank/DDBJ whole genome shotgun (WGS) entry which is preliminary data.</text>
</comment>
<reference evidence="4" key="2">
    <citation type="submission" date="2021-04" db="EMBL/GenBank/DDBJ databases">
        <authorList>
            <person name="Gilroy R."/>
        </authorList>
    </citation>
    <scope>NUCLEOTIDE SEQUENCE</scope>
    <source>
        <strain evidence="4">1282</strain>
    </source>
</reference>
<proteinExistence type="inferred from homology"/>
<dbReference type="PANTHER" id="PTHR30005">
    <property type="entry name" value="EXOPOLYPHOSPHATASE"/>
    <property type="match status" value="1"/>
</dbReference>
<evidence type="ECO:0000313" key="4">
    <source>
        <dbReference type="EMBL" id="HIY26852.1"/>
    </source>
</evidence>
<name>A0A9D1YDB8_9FIRM</name>
<evidence type="ECO:0000259" key="2">
    <source>
        <dbReference type="Pfam" id="PF02541"/>
    </source>
</evidence>
<organism evidence="4 5">
    <name type="scientific">Candidatus Acutalibacter pullistercoris</name>
    <dbReference type="NCBI Taxonomy" id="2838418"/>
    <lineage>
        <taxon>Bacteria</taxon>
        <taxon>Bacillati</taxon>
        <taxon>Bacillota</taxon>
        <taxon>Clostridia</taxon>
        <taxon>Eubacteriales</taxon>
        <taxon>Acutalibacteraceae</taxon>
        <taxon>Acutalibacter</taxon>
    </lineage>
</organism>
<feature type="domain" description="Ppx/GppA phosphatase C-terminal" evidence="3">
    <location>
        <begin position="327"/>
        <end position="487"/>
    </location>
</feature>
<comment type="similarity">
    <text evidence="1">Belongs to the GppA/Ppx family.</text>
</comment>
<dbReference type="AlphaFoldDB" id="A0A9D1YDB8"/>
<dbReference type="SUPFAM" id="SSF53067">
    <property type="entry name" value="Actin-like ATPase domain"/>
    <property type="match status" value="2"/>
</dbReference>
<dbReference type="Pfam" id="PF02541">
    <property type="entry name" value="Ppx-GppA"/>
    <property type="match status" value="1"/>
</dbReference>
<dbReference type="SUPFAM" id="SSF109604">
    <property type="entry name" value="HD-domain/PDEase-like"/>
    <property type="match status" value="1"/>
</dbReference>
<protein>
    <submittedName>
        <fullName evidence="4">Phosphatase</fullName>
    </submittedName>
</protein>
<dbReference type="CDD" id="cd24006">
    <property type="entry name" value="ASKHA_NBD_PPX_GppA"/>
    <property type="match status" value="1"/>
</dbReference>
<reference evidence="4" key="1">
    <citation type="journal article" date="2021" name="PeerJ">
        <title>Extensive microbial diversity within the chicken gut microbiome revealed by metagenomics and culture.</title>
        <authorList>
            <person name="Gilroy R."/>
            <person name="Ravi A."/>
            <person name="Getino M."/>
            <person name="Pursley I."/>
            <person name="Horton D.L."/>
            <person name="Alikhan N.F."/>
            <person name="Baker D."/>
            <person name="Gharbi K."/>
            <person name="Hall N."/>
            <person name="Watson M."/>
            <person name="Adriaenssens E.M."/>
            <person name="Foster-Nyarko E."/>
            <person name="Jarju S."/>
            <person name="Secka A."/>
            <person name="Antonio M."/>
            <person name="Oren A."/>
            <person name="Chaudhuri R.R."/>
            <person name="La Ragione R."/>
            <person name="Hildebrand F."/>
            <person name="Pallen M.J."/>
        </authorList>
    </citation>
    <scope>NUCLEOTIDE SEQUENCE</scope>
    <source>
        <strain evidence="4">1282</strain>
    </source>
</reference>
<dbReference type="InterPro" id="IPR003695">
    <property type="entry name" value="Ppx_GppA_N"/>
</dbReference>
<dbReference type="Proteomes" id="UP000823915">
    <property type="component" value="Unassembled WGS sequence"/>
</dbReference>
<dbReference type="Gene3D" id="3.30.420.40">
    <property type="match status" value="1"/>
</dbReference>
<dbReference type="InterPro" id="IPR043129">
    <property type="entry name" value="ATPase_NBD"/>
</dbReference>
<sequence length="514" mass="57070">MNKKNAAHSAAVIEIGSNNVRMRVSQLSKGQVSVLDELEYPIGLGHDVFAGGFIRFDSLRELSSALSKFSSALLSYNIEKPKVVSCTALREAKNRSLVVDQLRVRNGMEVTVLEDSQEKAYIYSEIIKHLEGLSGLEGNSLIGYIGSGSIGIAVYDGEKIIYSQNIAMGASKLRDSLQGLRRKAEDFHVVLEEYMDTILNRVNVAGYQVKNLVLTGSKINLVSRLCGAGESGGIRRISTKKLTELYQSVRSLTTESISMRFDLPEEQAGVLYTALFIYQGMLRFCPQAKEILSPSADISEAVARYLLIPKADAQWAQYLRECALACAENTAQRFGCNLDHSRYISSLACKIFDKMKKVHGLDPSKRLILELAATLHSSGSYVSVRQHNRCTFDLIKGMDIFGLSSAEVLEIAFVAGSISDNLAVEENQDFALLSNQEKLVISKLAAMFRMANALDKSHREKLRDLKISMEEDRVIFKVEASDNTLLERWAFQESSHFFTEVFGLSPELSIKLVL</sequence>
<feature type="domain" description="Ppx/GppA phosphatase N-terminal" evidence="2">
    <location>
        <begin position="39"/>
        <end position="294"/>
    </location>
</feature>
<dbReference type="InterPro" id="IPR050273">
    <property type="entry name" value="GppA/Ppx_hydrolase"/>
</dbReference>
<evidence type="ECO:0000256" key="1">
    <source>
        <dbReference type="ARBA" id="ARBA00007125"/>
    </source>
</evidence>
<dbReference type="InterPro" id="IPR048950">
    <property type="entry name" value="Ppx_GppA_C"/>
</dbReference>
<dbReference type="Pfam" id="PF21447">
    <property type="entry name" value="Ppx-GppA_III"/>
    <property type="match status" value="1"/>
</dbReference>
<dbReference type="GO" id="GO:0016462">
    <property type="term" value="F:pyrophosphatase activity"/>
    <property type="evidence" value="ECO:0007669"/>
    <property type="project" value="TreeGrafter"/>
</dbReference>